<accession>A0A9X2W2W1</accession>
<feature type="signal peptide" evidence="2">
    <location>
        <begin position="1"/>
        <end position="18"/>
    </location>
</feature>
<feature type="compositionally biased region" description="Basic and acidic residues" evidence="1">
    <location>
        <begin position="57"/>
        <end position="74"/>
    </location>
</feature>
<proteinExistence type="predicted"/>
<feature type="chain" id="PRO_5040787775" evidence="2">
    <location>
        <begin position="19"/>
        <end position="353"/>
    </location>
</feature>
<dbReference type="GO" id="GO:0005507">
    <property type="term" value="F:copper ion binding"/>
    <property type="evidence" value="ECO:0007669"/>
    <property type="project" value="InterPro"/>
</dbReference>
<keyword evidence="2" id="KW-0732">Signal</keyword>
<gene>
    <name evidence="3" type="ORF">N0B51_11495</name>
</gene>
<evidence type="ECO:0000313" key="3">
    <source>
        <dbReference type="EMBL" id="MCT2559603.1"/>
    </source>
</evidence>
<evidence type="ECO:0000256" key="1">
    <source>
        <dbReference type="SAM" id="MobiDB-lite"/>
    </source>
</evidence>
<protein>
    <submittedName>
        <fullName evidence="3">Copper resistance protein B</fullName>
    </submittedName>
</protein>
<sequence>MRALLLATAALVAAPVAAQDHSAHAGHSASTQDPVAGNEAESHAHGASANQPAAEHAVVDHSAMDHSTMDHSKMDQPATDRSAMDHSTMDHSAMDHSEMDHGAVPVPSSGPPPRALEGPRHAADVIFGAAAMAPSREQLALENGGFRGGSFMFDRLETRVGQGEDLYLWDAQGWYGGDIDKLWIKSEGEGAFGGAVESAEVQALWSHAIDPWFDLQAGVRYDLEPRSRAHAVIGVQGLAPYMFEVDAAAFLSDRGDLTARIEAEYDQRITQRLILQPRAEIVLAAQDVRPAGVGAGLSSIEAGLRLRYEIAREFAPYIGVDYEAKLGRTADFARADGERPDRVFFLLGVRAWF</sequence>
<dbReference type="Proteomes" id="UP001142648">
    <property type="component" value="Unassembled WGS sequence"/>
</dbReference>
<dbReference type="RefSeq" id="WP_259962508.1">
    <property type="nucleotide sequence ID" value="NZ_JAOAMV010000005.1"/>
</dbReference>
<evidence type="ECO:0000313" key="4">
    <source>
        <dbReference type="Proteomes" id="UP001142648"/>
    </source>
</evidence>
<name>A0A9X2W2W1_9SPHN</name>
<comment type="caution">
    <text evidence="3">The sequence shown here is derived from an EMBL/GenBank/DDBJ whole genome shotgun (WGS) entry which is preliminary data.</text>
</comment>
<dbReference type="GO" id="GO:0006878">
    <property type="term" value="P:intracellular copper ion homeostasis"/>
    <property type="evidence" value="ECO:0007669"/>
    <property type="project" value="InterPro"/>
</dbReference>
<feature type="compositionally biased region" description="Basic and acidic residues" evidence="1">
    <location>
        <begin position="82"/>
        <end position="101"/>
    </location>
</feature>
<dbReference type="AlphaFoldDB" id="A0A9X2W2W1"/>
<organism evidence="3 4">
    <name type="scientific">Tsuneonella litorea</name>
    <dbReference type="NCBI Taxonomy" id="2976475"/>
    <lineage>
        <taxon>Bacteria</taxon>
        <taxon>Pseudomonadati</taxon>
        <taxon>Pseudomonadota</taxon>
        <taxon>Alphaproteobacteria</taxon>
        <taxon>Sphingomonadales</taxon>
        <taxon>Erythrobacteraceae</taxon>
        <taxon>Tsuneonella</taxon>
    </lineage>
</organism>
<dbReference type="Pfam" id="PF05275">
    <property type="entry name" value="CopB"/>
    <property type="match status" value="1"/>
</dbReference>
<reference evidence="3" key="1">
    <citation type="submission" date="2022-09" db="EMBL/GenBank/DDBJ databases">
        <title>The genome sequence of Tsuneonella sp. YG55.</title>
        <authorList>
            <person name="Liu Y."/>
        </authorList>
    </citation>
    <scope>NUCLEOTIDE SEQUENCE</scope>
    <source>
        <strain evidence="3">YG55</strain>
    </source>
</reference>
<dbReference type="GO" id="GO:0009279">
    <property type="term" value="C:cell outer membrane"/>
    <property type="evidence" value="ECO:0007669"/>
    <property type="project" value="InterPro"/>
</dbReference>
<dbReference type="InterPro" id="IPR007939">
    <property type="entry name" value="Cu-R_B_prcur"/>
</dbReference>
<feature type="region of interest" description="Disordered" evidence="1">
    <location>
        <begin position="22"/>
        <end position="117"/>
    </location>
</feature>
<evidence type="ECO:0000256" key="2">
    <source>
        <dbReference type="SAM" id="SignalP"/>
    </source>
</evidence>
<keyword evidence="4" id="KW-1185">Reference proteome</keyword>
<dbReference type="EMBL" id="JAOAMV010000005">
    <property type="protein sequence ID" value="MCT2559603.1"/>
    <property type="molecule type" value="Genomic_DNA"/>
</dbReference>